<accession>A0A9N8J9A5</accession>
<comment type="caution">
    <text evidence="3">The sequence shown here is derived from an EMBL/GenBank/DDBJ whole genome shotgun (WGS) entry which is preliminary data.</text>
</comment>
<keyword evidence="2" id="KW-0812">Transmembrane</keyword>
<dbReference type="Proteomes" id="UP000716446">
    <property type="component" value="Unassembled WGS sequence"/>
</dbReference>
<dbReference type="AlphaFoldDB" id="A0A9N8J9A5"/>
<keyword evidence="4" id="KW-1185">Reference proteome</keyword>
<feature type="region of interest" description="Disordered" evidence="1">
    <location>
        <begin position="203"/>
        <end position="252"/>
    </location>
</feature>
<reference evidence="3" key="1">
    <citation type="submission" date="2020-06" db="EMBL/GenBank/DDBJ databases">
        <authorList>
            <person name="Onetto C."/>
        </authorList>
    </citation>
    <scope>NUCLEOTIDE SEQUENCE</scope>
</reference>
<evidence type="ECO:0000313" key="4">
    <source>
        <dbReference type="Proteomes" id="UP000716446"/>
    </source>
</evidence>
<organism evidence="3 4">
    <name type="scientific">Aureobasidium vineae</name>
    <dbReference type="NCBI Taxonomy" id="2773715"/>
    <lineage>
        <taxon>Eukaryota</taxon>
        <taxon>Fungi</taxon>
        <taxon>Dikarya</taxon>
        <taxon>Ascomycota</taxon>
        <taxon>Pezizomycotina</taxon>
        <taxon>Dothideomycetes</taxon>
        <taxon>Dothideomycetidae</taxon>
        <taxon>Dothideales</taxon>
        <taxon>Saccotheciaceae</taxon>
        <taxon>Aureobasidium</taxon>
    </lineage>
</organism>
<proteinExistence type="predicted"/>
<name>A0A9N8J9A5_9PEZI</name>
<evidence type="ECO:0000256" key="1">
    <source>
        <dbReference type="SAM" id="MobiDB-lite"/>
    </source>
</evidence>
<feature type="region of interest" description="Disordered" evidence="1">
    <location>
        <begin position="107"/>
        <end position="129"/>
    </location>
</feature>
<keyword evidence="2" id="KW-1133">Transmembrane helix</keyword>
<evidence type="ECO:0000256" key="2">
    <source>
        <dbReference type="SAM" id="Phobius"/>
    </source>
</evidence>
<feature type="transmembrane region" description="Helical" evidence="2">
    <location>
        <begin position="60"/>
        <end position="86"/>
    </location>
</feature>
<evidence type="ECO:0000313" key="3">
    <source>
        <dbReference type="EMBL" id="CAD0083555.1"/>
    </source>
</evidence>
<gene>
    <name evidence="3" type="ORF">AWRI4619_LOCUS2122</name>
</gene>
<protein>
    <submittedName>
        <fullName evidence="3">Uncharacterized protein</fullName>
    </submittedName>
</protein>
<sequence>MEVSHSHSEHWPSLGNLFDLMVSMCLAILESINYAARAIGPHLWAALEWTEHVLAAAGNALLAAMLVLLLWFSIIYLCCFTIFMFCKLLRRHQRYRNRAERQPLLPRPRRRQPSWTLSSSSSERRRPHDHQAYRDLYRVEIDRRRQDVLRREQHRAVETRSRQYRERRLREALQQSTSTPLYRQPQTIISWLQASSNTTTLTHYPSYGTLPTRGIQGHPERRADPPPPYSQNLKDQPPRYSGPRNDLPPSYD</sequence>
<keyword evidence="2" id="KW-0472">Membrane</keyword>
<dbReference type="EMBL" id="CAIJEN010000002">
    <property type="protein sequence ID" value="CAD0083555.1"/>
    <property type="molecule type" value="Genomic_DNA"/>
</dbReference>